<feature type="region of interest" description="Disordered" evidence="1">
    <location>
        <begin position="349"/>
        <end position="451"/>
    </location>
</feature>
<feature type="compositionally biased region" description="Basic and acidic residues" evidence="1">
    <location>
        <begin position="352"/>
        <end position="366"/>
    </location>
</feature>
<dbReference type="SUPFAM" id="SSF54768">
    <property type="entry name" value="dsRNA-binding domain-like"/>
    <property type="match status" value="1"/>
</dbReference>
<feature type="compositionally biased region" description="Basic residues" evidence="1">
    <location>
        <begin position="409"/>
        <end position="419"/>
    </location>
</feature>
<dbReference type="Proteomes" id="UP000285146">
    <property type="component" value="Unassembled WGS sequence"/>
</dbReference>
<feature type="region of interest" description="Disordered" evidence="1">
    <location>
        <begin position="268"/>
        <end position="297"/>
    </location>
</feature>
<dbReference type="InParanoid" id="A0A423XF06"/>
<dbReference type="AlphaFoldDB" id="A0A423XF06"/>
<evidence type="ECO:0000313" key="3">
    <source>
        <dbReference type="Proteomes" id="UP000285146"/>
    </source>
</evidence>
<protein>
    <submittedName>
        <fullName evidence="2">Uncharacterized protein</fullName>
    </submittedName>
</protein>
<feature type="compositionally biased region" description="Polar residues" evidence="1">
    <location>
        <begin position="62"/>
        <end position="73"/>
    </location>
</feature>
<sequence length="451" mass="49374">MSPPSIDRVLAEMSETGTSRRSVTKEPKIEPSSSPGEIPNSPNIFAIPPMTRHSTEPHRSSKTSSVPQRSSAGQHHMHGPVPASGTPQDRFAAILGRSNSHSVPVPVPATGMGMAMGMANPNPPFLRHPTVNIPSTSSKGGSNTGAQPASRTTQSLTAPATRKPPTGTATDTLVVNNDSNGGNGYGGRGPALPDPWAPATMWLSYECQRRGFNPEFKPIESSNRSGEVWYRCTVFLNDIIIHDNTKFATAADAKAYVAEKALKQLRHKWPMPGPTKGFQHVPPTTASDKQVSDPVRRQEELRQQLMRRNKSKIAETTQYNLMASSNIDMGDPAQARAFVEGYKMAQLAAQRAADEPRSLSRHEPSPKLRTRSRSPTSQKAGSHSRGGRAHRHRSPFRDSSRAKGASSSRHNHGARRHRSGLPSTDRYRPSHIDAEDRRGRLREFDDGRKRQ</sequence>
<proteinExistence type="predicted"/>
<name>A0A423XF06_9PEZI</name>
<accession>A0A423XF06</accession>
<feature type="compositionally biased region" description="Polar residues" evidence="1">
    <location>
        <begin position="132"/>
        <end position="158"/>
    </location>
</feature>
<evidence type="ECO:0000256" key="1">
    <source>
        <dbReference type="SAM" id="MobiDB-lite"/>
    </source>
</evidence>
<feature type="region of interest" description="Disordered" evidence="1">
    <location>
        <begin position="118"/>
        <end position="185"/>
    </location>
</feature>
<reference evidence="2 3" key="1">
    <citation type="submission" date="2015-09" db="EMBL/GenBank/DDBJ databases">
        <title>Host preference determinants of Valsa canker pathogens revealed by comparative genomics.</title>
        <authorList>
            <person name="Yin Z."/>
            <person name="Huang L."/>
        </authorList>
    </citation>
    <scope>NUCLEOTIDE SEQUENCE [LARGE SCALE GENOMIC DNA]</scope>
    <source>
        <strain evidence="2 3">SXYLt</strain>
    </source>
</reference>
<dbReference type="EMBL" id="LKEB01000012">
    <property type="protein sequence ID" value="ROW14763.1"/>
    <property type="molecule type" value="Genomic_DNA"/>
</dbReference>
<organism evidence="2 3">
    <name type="scientific">Cytospora leucostoma</name>
    <dbReference type="NCBI Taxonomy" id="1230097"/>
    <lineage>
        <taxon>Eukaryota</taxon>
        <taxon>Fungi</taxon>
        <taxon>Dikarya</taxon>
        <taxon>Ascomycota</taxon>
        <taxon>Pezizomycotina</taxon>
        <taxon>Sordariomycetes</taxon>
        <taxon>Sordariomycetidae</taxon>
        <taxon>Diaporthales</taxon>
        <taxon>Cytosporaceae</taxon>
        <taxon>Cytospora</taxon>
    </lineage>
</organism>
<comment type="caution">
    <text evidence="2">The sequence shown here is derived from an EMBL/GenBank/DDBJ whole genome shotgun (WGS) entry which is preliminary data.</text>
</comment>
<dbReference type="OrthoDB" id="5226091at2759"/>
<feature type="region of interest" description="Disordered" evidence="1">
    <location>
        <begin position="1"/>
        <end position="88"/>
    </location>
</feature>
<keyword evidence="3" id="KW-1185">Reference proteome</keyword>
<feature type="compositionally biased region" description="Polar residues" evidence="1">
    <location>
        <begin position="31"/>
        <end position="43"/>
    </location>
</feature>
<feature type="compositionally biased region" description="Basic residues" evidence="1">
    <location>
        <begin position="385"/>
        <end position="394"/>
    </location>
</feature>
<gene>
    <name evidence="2" type="ORF">VPNG_03836</name>
</gene>
<evidence type="ECO:0000313" key="2">
    <source>
        <dbReference type="EMBL" id="ROW14763.1"/>
    </source>
</evidence>
<feature type="compositionally biased region" description="Basic and acidic residues" evidence="1">
    <location>
        <begin position="425"/>
        <end position="451"/>
    </location>
</feature>